<feature type="signal peptide" evidence="5">
    <location>
        <begin position="1"/>
        <end position="17"/>
    </location>
</feature>
<dbReference type="InterPro" id="IPR002018">
    <property type="entry name" value="CarbesteraseB"/>
</dbReference>
<evidence type="ECO:0000256" key="3">
    <source>
        <dbReference type="ARBA" id="ARBA00022729"/>
    </source>
</evidence>
<dbReference type="InterPro" id="IPR019819">
    <property type="entry name" value="Carboxylesterase_B_CS"/>
</dbReference>
<keyword evidence="3 5" id="KW-0732">Signal</keyword>
<evidence type="ECO:0000313" key="7">
    <source>
        <dbReference type="Proteomes" id="UP000038045"/>
    </source>
</evidence>
<dbReference type="AlphaFoldDB" id="A0A0N5A2A1"/>
<dbReference type="PROSITE" id="PS00941">
    <property type="entry name" value="CARBOXYLESTERASE_B_2"/>
    <property type="match status" value="1"/>
</dbReference>
<keyword evidence="7" id="KW-1185">Reference proteome</keyword>
<dbReference type="ESTHER" id="parti-a0a0n5a2a1">
    <property type="family name" value="Carb_B_Nematoda"/>
</dbReference>
<dbReference type="InterPro" id="IPR051093">
    <property type="entry name" value="Neuroligin/BSAL"/>
</dbReference>
<evidence type="ECO:0000313" key="8">
    <source>
        <dbReference type="WBParaSite" id="PTRK_0001574900.1"/>
    </source>
</evidence>
<keyword evidence="4" id="KW-1133">Transmembrane helix</keyword>
<evidence type="ECO:0000256" key="4">
    <source>
        <dbReference type="SAM" id="Phobius"/>
    </source>
</evidence>
<dbReference type="WBParaSite" id="PTRK_0001574900.1">
    <property type="protein sequence ID" value="PTRK_0001574900.1"/>
    <property type="gene ID" value="PTRK_0001574900"/>
</dbReference>
<dbReference type="InterPro" id="IPR002168">
    <property type="entry name" value="Lipase_GDXG_HIS_AS"/>
</dbReference>
<dbReference type="PANTHER" id="PTHR43903">
    <property type="entry name" value="NEUROLIGIN"/>
    <property type="match status" value="1"/>
</dbReference>
<dbReference type="GO" id="GO:0016787">
    <property type="term" value="F:hydrolase activity"/>
    <property type="evidence" value="ECO:0007669"/>
    <property type="project" value="InterPro"/>
</dbReference>
<dbReference type="Proteomes" id="UP000038045">
    <property type="component" value="Unplaced"/>
</dbReference>
<keyword evidence="4" id="KW-0812">Transmembrane</keyword>
<organism evidence="7 8">
    <name type="scientific">Parastrongyloides trichosuri</name>
    <name type="common">Possum-specific nematode worm</name>
    <dbReference type="NCBI Taxonomy" id="131310"/>
    <lineage>
        <taxon>Eukaryota</taxon>
        <taxon>Metazoa</taxon>
        <taxon>Ecdysozoa</taxon>
        <taxon>Nematoda</taxon>
        <taxon>Chromadorea</taxon>
        <taxon>Rhabditida</taxon>
        <taxon>Tylenchina</taxon>
        <taxon>Panagrolaimomorpha</taxon>
        <taxon>Strongyloidoidea</taxon>
        <taxon>Strongyloididae</taxon>
        <taxon>Parastrongyloides</taxon>
    </lineage>
</organism>
<dbReference type="Pfam" id="PF00135">
    <property type="entry name" value="COesterase"/>
    <property type="match status" value="1"/>
</dbReference>
<dbReference type="SUPFAM" id="SSF53474">
    <property type="entry name" value="alpha/beta-Hydrolases"/>
    <property type="match status" value="1"/>
</dbReference>
<protein>
    <submittedName>
        <fullName evidence="8">COesterase domain-containing protein</fullName>
    </submittedName>
</protein>
<name>A0A0N5A2A1_PARTI</name>
<evidence type="ECO:0000256" key="2">
    <source>
        <dbReference type="ARBA" id="ARBA00010515"/>
    </source>
</evidence>
<accession>A0A0N5A2A1</accession>
<evidence type="ECO:0000256" key="5">
    <source>
        <dbReference type="SAM" id="SignalP"/>
    </source>
</evidence>
<dbReference type="Gene3D" id="3.40.50.1820">
    <property type="entry name" value="alpha/beta hydrolase"/>
    <property type="match status" value="1"/>
</dbReference>
<feature type="chain" id="PRO_5005892517" evidence="5">
    <location>
        <begin position="18"/>
        <end position="699"/>
    </location>
</feature>
<evidence type="ECO:0000256" key="1">
    <source>
        <dbReference type="ARBA" id="ARBA00005964"/>
    </source>
</evidence>
<sequence>MFVPIFFIISFLTSVFGQKLDKSRSVWVEQGLVRGQIYKIASRQIQIFRGIPYAEPPIGSLRFKKPIKKARWEREYSATEYGSPCIQFMDFHKSDKYAGDNMKKESEDCLYLNIFSPYNNEDESKLHPILVWIHGGSFHAGSADTGIDMESVAKNIVFQGVTLVTINYRLGPLGFMSINYGSHVEGNFGVYDMVLALEWIQQNIKQFNGDPSKVTIMGESAGSAAVSVLAASPITKDLVHQAITLSGSSLAQWAIHRSGPSNYEMSNIADYIRCNKLIGAQDVAEFIKSEVIEGMEDIVKKCNLQTVIPECLTNGEELNTIEMLKCFQNEIYFNDSNFRKIIANELGVSRMVVDGYLITDNSYNFIYDNARVPLLAGVAKREWAHKKGHWYNLVQLTNITKDVVEERVRKAIDENFKLGLTHKINNSTIALIANATMIRYMDGVNFSYSVDNIVRKLQEIEADIDFVAPCQAEVDAYADKGIDVFAYSFDYVPQGAIIEEGVKLYPALTNKTYIKVRRNHTSTSEQPLEAFHGLDHSFIFTQGYSANFQIEPFTKRDKAMNKLLTKMLMNFVKTGNPSTEKYNWPPFKPNAKAYTSINIPLKTIPGDIHWPAPSFWNKEAKMLSEYVKMESKVIDEPLTALNIEERIQLNAYRRAWIALWVFVVSVAILIWLCVICIFFNKSRRGLFTSRPYDNIILNR</sequence>
<dbReference type="PROSITE" id="PS01173">
    <property type="entry name" value="LIPASE_GDXG_HIS"/>
    <property type="match status" value="1"/>
</dbReference>
<feature type="transmembrane region" description="Helical" evidence="4">
    <location>
        <begin position="655"/>
        <end position="680"/>
    </location>
</feature>
<proteinExistence type="inferred from homology"/>
<comment type="similarity">
    <text evidence="2">Belongs to the 'GDXG' lipolytic enzyme family.</text>
</comment>
<evidence type="ECO:0000259" key="6">
    <source>
        <dbReference type="Pfam" id="PF00135"/>
    </source>
</evidence>
<comment type="similarity">
    <text evidence="1">Belongs to the type-B carboxylesterase/lipase family.</text>
</comment>
<feature type="domain" description="Carboxylesterase type B" evidence="6">
    <location>
        <begin position="23"/>
        <end position="602"/>
    </location>
</feature>
<dbReference type="STRING" id="131310.A0A0N5A2A1"/>
<dbReference type="InterPro" id="IPR029058">
    <property type="entry name" value="AB_hydrolase_fold"/>
</dbReference>
<keyword evidence="4" id="KW-0472">Membrane</keyword>
<reference evidence="8" key="1">
    <citation type="submission" date="2017-02" db="UniProtKB">
        <authorList>
            <consortium name="WormBaseParasite"/>
        </authorList>
    </citation>
    <scope>IDENTIFICATION</scope>
</reference>